<organism evidence="2 3">
    <name type="scientific">Ilex paraguariensis</name>
    <name type="common">yerba mate</name>
    <dbReference type="NCBI Taxonomy" id="185542"/>
    <lineage>
        <taxon>Eukaryota</taxon>
        <taxon>Viridiplantae</taxon>
        <taxon>Streptophyta</taxon>
        <taxon>Embryophyta</taxon>
        <taxon>Tracheophyta</taxon>
        <taxon>Spermatophyta</taxon>
        <taxon>Magnoliopsida</taxon>
        <taxon>eudicotyledons</taxon>
        <taxon>Gunneridae</taxon>
        <taxon>Pentapetalae</taxon>
        <taxon>asterids</taxon>
        <taxon>campanulids</taxon>
        <taxon>Aquifoliales</taxon>
        <taxon>Aquifoliaceae</taxon>
        <taxon>Ilex</taxon>
    </lineage>
</organism>
<dbReference type="AlphaFoldDB" id="A0ABC8T8H5"/>
<feature type="compositionally biased region" description="Polar residues" evidence="1">
    <location>
        <begin position="40"/>
        <end position="57"/>
    </location>
</feature>
<evidence type="ECO:0000256" key="1">
    <source>
        <dbReference type="SAM" id="MobiDB-lite"/>
    </source>
</evidence>
<sequence>MESFNESANPNKNQDINPSLMFVEEAITAGQGHIGKQKGITHNQVNEVEGKTPNSISKGKPKATAQSDLLKGELAPVNNSQQRQGPPKLSCTQVAKAGKSNMNATSSKDQGKANITPLRDVGGSMEVPQPRKNLPQVGNMVASSSSAIKSITNQCPNGPQDETQVTTNIVIAIIVSDKNHTKQFSKPIQSPKKFESLNIEGDKIVVDLSPVPCINSGNVAINKRQVMEVESIGHKP</sequence>
<proteinExistence type="predicted"/>
<keyword evidence="3" id="KW-1185">Reference proteome</keyword>
<reference evidence="2 3" key="1">
    <citation type="submission" date="2024-02" db="EMBL/GenBank/DDBJ databases">
        <authorList>
            <person name="Vignale AGUSTIN F."/>
            <person name="Sosa J E."/>
            <person name="Modenutti C."/>
        </authorList>
    </citation>
    <scope>NUCLEOTIDE SEQUENCE [LARGE SCALE GENOMIC DNA]</scope>
</reference>
<evidence type="ECO:0000313" key="2">
    <source>
        <dbReference type="EMBL" id="CAK9163779.1"/>
    </source>
</evidence>
<accession>A0ABC8T8H5</accession>
<gene>
    <name evidence="2" type="ORF">ILEXP_LOCUS32839</name>
</gene>
<dbReference type="Proteomes" id="UP001642360">
    <property type="component" value="Unassembled WGS sequence"/>
</dbReference>
<dbReference type="EMBL" id="CAUOFW020004087">
    <property type="protein sequence ID" value="CAK9163779.1"/>
    <property type="molecule type" value="Genomic_DNA"/>
</dbReference>
<comment type="caution">
    <text evidence="2">The sequence shown here is derived from an EMBL/GenBank/DDBJ whole genome shotgun (WGS) entry which is preliminary data.</text>
</comment>
<protein>
    <submittedName>
        <fullName evidence="2">Uncharacterized protein</fullName>
    </submittedName>
</protein>
<feature type="region of interest" description="Disordered" evidence="1">
    <location>
        <begin position="33"/>
        <end position="133"/>
    </location>
</feature>
<evidence type="ECO:0000313" key="3">
    <source>
        <dbReference type="Proteomes" id="UP001642360"/>
    </source>
</evidence>
<name>A0ABC8T8H5_9AQUA</name>